<evidence type="ECO:0000259" key="2">
    <source>
        <dbReference type="Pfam" id="PF13649"/>
    </source>
</evidence>
<dbReference type="CDD" id="cd02440">
    <property type="entry name" value="AdoMet_MTases"/>
    <property type="match status" value="1"/>
</dbReference>
<proteinExistence type="predicted"/>
<dbReference type="AlphaFoldDB" id="A0A072MWT5"/>
<evidence type="ECO:0000313" key="3">
    <source>
        <dbReference type="EMBL" id="KEF29889.1"/>
    </source>
</evidence>
<dbReference type="InterPro" id="IPR041698">
    <property type="entry name" value="Methyltransf_25"/>
</dbReference>
<dbReference type="Proteomes" id="UP000035057">
    <property type="component" value="Unassembled WGS sequence"/>
</dbReference>
<dbReference type="SUPFAM" id="SSF53335">
    <property type="entry name" value="S-adenosyl-L-methionine-dependent methyltransferases"/>
    <property type="match status" value="1"/>
</dbReference>
<organism evidence="3 4">
    <name type="scientific">Marinobacter nitratireducens</name>
    <dbReference type="NCBI Taxonomy" id="1137280"/>
    <lineage>
        <taxon>Bacteria</taxon>
        <taxon>Pseudomonadati</taxon>
        <taxon>Pseudomonadota</taxon>
        <taxon>Gammaproteobacteria</taxon>
        <taxon>Pseudomonadales</taxon>
        <taxon>Marinobacteraceae</taxon>
        <taxon>Marinobacter</taxon>
    </lineage>
</organism>
<keyword evidence="4" id="KW-1185">Reference proteome</keyword>
<dbReference type="OrthoDB" id="9761985at2"/>
<name>A0A072MWT5_9GAMM</name>
<sequence>MFNQGEIVHHTRDAIGSILVVDYRKHRVMTFNSIFEQSKIDRRHPHLPVHEYNRAMMLPAAFMTPQHVTVLGLGGGVMVTGFHHLLPECHIHAVELRQSVVDVAREYFSLPDSARVRVTVADAREALENMPSASTDFLLSDLYSHDRMSPTQAQKQFVDDCSRVLTDAGWLVLNYHRTPDPEGPYFQQLRQHFSVVLLLRTRSNNTVIYASKQGFDALSSKDPKLQALESHFPIGWRQLMTKVTRV</sequence>
<dbReference type="Pfam" id="PF13649">
    <property type="entry name" value="Methyltransf_25"/>
    <property type="match status" value="1"/>
</dbReference>
<feature type="domain" description="Methyltransferase" evidence="2">
    <location>
        <begin position="71"/>
        <end position="169"/>
    </location>
</feature>
<dbReference type="PATRIC" id="fig|1137280.3.peg.2882"/>
<dbReference type="PANTHER" id="PTHR43317:SF1">
    <property type="entry name" value="THERMOSPERMINE SYNTHASE ACAULIS5"/>
    <property type="match status" value="1"/>
</dbReference>
<dbReference type="STRING" id="1137280.D777_03065"/>
<dbReference type="RefSeq" id="WP_036133585.1">
    <property type="nucleotide sequence ID" value="NZ_ANIE01000009.1"/>
</dbReference>
<comment type="caution">
    <text evidence="3">The sequence shown here is derived from an EMBL/GenBank/DDBJ whole genome shotgun (WGS) entry which is preliminary data.</text>
</comment>
<evidence type="ECO:0000313" key="4">
    <source>
        <dbReference type="Proteomes" id="UP000035057"/>
    </source>
</evidence>
<dbReference type="GO" id="GO:0006596">
    <property type="term" value="P:polyamine biosynthetic process"/>
    <property type="evidence" value="ECO:0007669"/>
    <property type="project" value="UniProtKB-KW"/>
</dbReference>
<keyword evidence="1" id="KW-0620">Polyamine biosynthesis</keyword>
<dbReference type="EMBL" id="ANIE01000009">
    <property type="protein sequence ID" value="KEF29889.1"/>
    <property type="molecule type" value="Genomic_DNA"/>
</dbReference>
<dbReference type="Gene3D" id="3.40.50.150">
    <property type="entry name" value="Vaccinia Virus protein VP39"/>
    <property type="match status" value="1"/>
</dbReference>
<dbReference type="PANTHER" id="PTHR43317">
    <property type="entry name" value="THERMOSPERMINE SYNTHASE ACAULIS5"/>
    <property type="match status" value="1"/>
</dbReference>
<dbReference type="InterPro" id="IPR029063">
    <property type="entry name" value="SAM-dependent_MTases_sf"/>
</dbReference>
<protein>
    <submittedName>
        <fullName evidence="3">Spermidine synthase-like protein</fullName>
    </submittedName>
</protein>
<evidence type="ECO:0000256" key="1">
    <source>
        <dbReference type="ARBA" id="ARBA00023115"/>
    </source>
</evidence>
<gene>
    <name evidence="3" type="ORF">D777_03065</name>
</gene>
<reference evidence="3 4" key="1">
    <citation type="submission" date="2012-12" db="EMBL/GenBank/DDBJ databases">
        <title>Genome assembly of Marinobacter sp. AK21.</title>
        <authorList>
            <person name="Khatri I."/>
            <person name="Kumar R."/>
            <person name="Vaidya B."/>
            <person name="Subramanian S."/>
            <person name="Pinnaka A."/>
        </authorList>
    </citation>
    <scope>NUCLEOTIDE SEQUENCE [LARGE SCALE GENOMIC DNA]</scope>
    <source>
        <strain evidence="3 4">AK21</strain>
    </source>
</reference>
<accession>A0A072MWT5</accession>